<proteinExistence type="predicted"/>
<organism evidence="2 3">
    <name type="scientific">Niabella soli DSM 19437</name>
    <dbReference type="NCBI Taxonomy" id="929713"/>
    <lineage>
        <taxon>Bacteria</taxon>
        <taxon>Pseudomonadati</taxon>
        <taxon>Bacteroidota</taxon>
        <taxon>Chitinophagia</taxon>
        <taxon>Chitinophagales</taxon>
        <taxon>Chitinophagaceae</taxon>
        <taxon>Niabella</taxon>
    </lineage>
</organism>
<dbReference type="SUPFAM" id="SSF49464">
    <property type="entry name" value="Carboxypeptidase regulatory domain-like"/>
    <property type="match status" value="1"/>
</dbReference>
<dbReference type="eggNOG" id="COG4775">
    <property type="taxonomic scope" value="Bacteria"/>
</dbReference>
<protein>
    <recommendedName>
        <fullName evidence="4">Collagen-binding protein</fullName>
    </recommendedName>
</protein>
<dbReference type="RefSeq" id="WP_008585949.1">
    <property type="nucleotide sequence ID" value="NZ_CP007035.1"/>
</dbReference>
<evidence type="ECO:0000313" key="3">
    <source>
        <dbReference type="Proteomes" id="UP000003586"/>
    </source>
</evidence>
<keyword evidence="1" id="KW-0732">Signal</keyword>
<dbReference type="STRING" id="929713.NIASO_12445"/>
<dbReference type="HOGENOM" id="CLU_015931_2_0_10"/>
<dbReference type="Pfam" id="PF13715">
    <property type="entry name" value="CarbopepD_reg_2"/>
    <property type="match status" value="1"/>
</dbReference>
<feature type="signal peptide" evidence="1">
    <location>
        <begin position="1"/>
        <end position="19"/>
    </location>
</feature>
<keyword evidence="3" id="KW-1185">Reference proteome</keyword>
<evidence type="ECO:0000256" key="1">
    <source>
        <dbReference type="SAM" id="SignalP"/>
    </source>
</evidence>
<name>W0F8C9_9BACT</name>
<dbReference type="InterPro" id="IPR008969">
    <property type="entry name" value="CarboxyPept-like_regulatory"/>
</dbReference>
<dbReference type="Pfam" id="PF18939">
    <property type="entry name" value="DUF5686"/>
    <property type="match status" value="1"/>
</dbReference>
<dbReference type="AlphaFoldDB" id="W0F8C9"/>
<sequence length="819" mass="94285">MRKTGLLLGILLWQLSAFAQKTLVGAIRDNHSDEPIPFASLQFKHTNNGFVADSAGGFHFAAETWPSDTLVVSNVGYATKEIAVGAIKDSLIVLLDPKDYGDVVVKAKIDMGLYVWKNVVKHKPYNDRFRHFENFYYEIYNKLELDLTHLKTIEKVTRIKPFRPMNDLINKNIDTSEGVKFLPAYLTESISDYYYQKDPLRRREEIKAYNTNGIKNASMVKFLGGMDQVINVYNDFINVFNRLFVSPLSRNGTAYYRYALSDTQRIDNQKFYHLVFTPKNKGTNTFEGDCWVAAGSFAIQKMSLRLDKSADVNFLDRLSLIQEYKKINDSTWFIAKDKFVASFSPIGKQVPGFIARKTTTYQDARTNDSSVTNILKQNKKIEEIVVKTGSGDKNQNYWDSARQEGLSTNEMNIMNMMDTVLNSPRYKKITKQIAFLGSGLFNVGNVQLGSAYNWFTGNSWEGFRTRFDVASNIHFDKKLWWHTYLAYGFGDKKFKGEAEVFYLPKKEPRRQYWYLGYKNDLDYGQTYFGEISNDNIFALAIRKPNIPFKYINLEQAQFEFFNELGKGFSVLTNLSKKTYRPLQNLIPADSFSVDKNSLTGTDITLKFRYAFQEKFIESNFFRSSLGSKYPIVEASFIKGVSGFLGGDYNYTKLQGSVSEVLRIPPLGVINYQVYAGKTFGTVPYMFLDVAPGNELYYYNRYAFNMMNRYEFINDRYAGVNFEHNIGNGIFKLIPKLKFRQFYTVKALWGALSDENKALNFKEGHNFQSLDGRTYMEIGTGIDNILRFFRVDCIWRVLPNSNIKQSTARFGVFGSVRLTF</sequence>
<dbReference type="KEGG" id="nso:NIASO_12445"/>
<gene>
    <name evidence="2" type="ORF">NIASO_12445</name>
</gene>
<reference evidence="2 3" key="1">
    <citation type="submission" date="2013-12" db="EMBL/GenBank/DDBJ databases">
        <authorList>
            <consortium name="DOE Joint Genome Institute"/>
            <person name="Eisen J."/>
            <person name="Huntemann M."/>
            <person name="Han J."/>
            <person name="Chen A."/>
            <person name="Kyrpides N."/>
            <person name="Mavromatis K."/>
            <person name="Markowitz V."/>
            <person name="Palaniappan K."/>
            <person name="Ivanova N."/>
            <person name="Schaumberg A."/>
            <person name="Pati A."/>
            <person name="Liolios K."/>
            <person name="Nordberg H.P."/>
            <person name="Cantor M.N."/>
            <person name="Hua S.X."/>
            <person name="Woyke T."/>
        </authorList>
    </citation>
    <scope>NUCLEOTIDE SEQUENCE [LARGE SCALE GENOMIC DNA]</scope>
    <source>
        <strain evidence="3">DSM 19437</strain>
    </source>
</reference>
<evidence type="ECO:0008006" key="4">
    <source>
        <dbReference type="Google" id="ProtNLM"/>
    </source>
</evidence>
<accession>W0F8C9</accession>
<dbReference type="EMBL" id="CP007035">
    <property type="protein sequence ID" value="AHF17694.1"/>
    <property type="molecule type" value="Genomic_DNA"/>
</dbReference>
<dbReference type="Proteomes" id="UP000003586">
    <property type="component" value="Chromosome"/>
</dbReference>
<dbReference type="OrthoDB" id="983143at2"/>
<feature type="chain" id="PRO_5004788427" description="Collagen-binding protein" evidence="1">
    <location>
        <begin position="20"/>
        <end position="819"/>
    </location>
</feature>
<dbReference type="InterPro" id="IPR043741">
    <property type="entry name" value="DUF5686"/>
</dbReference>
<evidence type="ECO:0000313" key="2">
    <source>
        <dbReference type="EMBL" id="AHF17694.1"/>
    </source>
</evidence>